<dbReference type="PROSITE" id="PS51257">
    <property type="entry name" value="PROKAR_LIPOPROTEIN"/>
    <property type="match status" value="1"/>
</dbReference>
<keyword evidence="3" id="KW-1185">Reference proteome</keyword>
<evidence type="ECO:0008006" key="4">
    <source>
        <dbReference type="Google" id="ProtNLM"/>
    </source>
</evidence>
<organism evidence="2 3">
    <name type="scientific">Sinomonas cellulolyticus</name>
    <dbReference type="NCBI Taxonomy" id="2801916"/>
    <lineage>
        <taxon>Bacteria</taxon>
        <taxon>Bacillati</taxon>
        <taxon>Actinomycetota</taxon>
        <taxon>Actinomycetes</taxon>
        <taxon>Micrococcales</taxon>
        <taxon>Micrococcaceae</taxon>
        <taxon>Sinomonas</taxon>
    </lineage>
</organism>
<comment type="caution">
    <text evidence="2">The sequence shown here is derived from an EMBL/GenBank/DDBJ whole genome shotgun (WGS) entry which is preliminary data.</text>
</comment>
<keyword evidence="1" id="KW-0732">Signal</keyword>
<evidence type="ECO:0000313" key="3">
    <source>
        <dbReference type="Proteomes" id="UP000639051"/>
    </source>
</evidence>
<accession>A0ABS1K273</accession>
<evidence type="ECO:0000313" key="2">
    <source>
        <dbReference type="EMBL" id="MBL0705779.1"/>
    </source>
</evidence>
<dbReference type="EMBL" id="JAERRC010000024">
    <property type="protein sequence ID" value="MBL0705779.1"/>
    <property type="molecule type" value="Genomic_DNA"/>
</dbReference>
<sequence>MKKTLAAAALAATMLLTACGGDGRLSVADSCTMLTNDQFKPVGNQAQQAKQVADHYADLAKKVDPSISTLIQGMADLQKKVAESTTAVATPQERQQFTDALNSIGKVCGG</sequence>
<dbReference type="Proteomes" id="UP000639051">
    <property type="component" value="Unassembled WGS sequence"/>
</dbReference>
<gene>
    <name evidence="2" type="ORF">JJE72_09690</name>
</gene>
<proteinExistence type="predicted"/>
<evidence type="ECO:0000256" key="1">
    <source>
        <dbReference type="SAM" id="SignalP"/>
    </source>
</evidence>
<reference evidence="2 3" key="1">
    <citation type="submission" date="2021-01" db="EMBL/GenBank/DDBJ databases">
        <title>Genome public.</title>
        <authorList>
            <person name="Liu C."/>
            <person name="Sun Q."/>
        </authorList>
    </citation>
    <scope>NUCLEOTIDE SEQUENCE [LARGE SCALE GENOMIC DNA]</scope>
    <source>
        <strain evidence="2 3">JC656</strain>
    </source>
</reference>
<feature type="chain" id="PRO_5045244412" description="Lipoprotein" evidence="1">
    <location>
        <begin position="21"/>
        <end position="110"/>
    </location>
</feature>
<dbReference type="RefSeq" id="WP_189692335.1">
    <property type="nucleotide sequence ID" value="NZ_BNCM01000002.1"/>
</dbReference>
<name>A0ABS1K273_9MICC</name>
<protein>
    <recommendedName>
        <fullName evidence="4">Lipoprotein</fullName>
    </recommendedName>
</protein>
<feature type="signal peptide" evidence="1">
    <location>
        <begin position="1"/>
        <end position="20"/>
    </location>
</feature>